<accession>K5D058</accession>
<name>K5D058_RHOBT</name>
<evidence type="ECO:0000313" key="1">
    <source>
        <dbReference type="EMBL" id="EKJ99831.1"/>
    </source>
</evidence>
<sequence length="60" mass="6603">MHGRGSGREEVAGVQQCRIDRAKSDVAASTRFNQPSQNRWFRQIRNAVLAGNSRCGGLDS</sequence>
<gene>
    <name evidence="1" type="ORF">RBSH_04916</name>
</gene>
<dbReference type="EMBL" id="AMCW01000137">
    <property type="protein sequence ID" value="EKJ99831.1"/>
    <property type="molecule type" value="Genomic_DNA"/>
</dbReference>
<protein>
    <submittedName>
        <fullName evidence="1">Uncharacterized protein</fullName>
    </submittedName>
</protein>
<reference evidence="1 2" key="1">
    <citation type="journal article" date="2013" name="Mar. Genomics">
        <title>Expression of sulfatases in Rhodopirellula baltica and the diversity of sulfatases in the genus Rhodopirellula.</title>
        <authorList>
            <person name="Wegner C.E."/>
            <person name="Richter-Heitmann T."/>
            <person name="Klindworth A."/>
            <person name="Klockow C."/>
            <person name="Richter M."/>
            <person name="Achstetter T."/>
            <person name="Glockner F.O."/>
            <person name="Harder J."/>
        </authorList>
    </citation>
    <scope>NUCLEOTIDE SEQUENCE [LARGE SCALE GENOMIC DNA]</scope>
    <source>
        <strain evidence="1 2">SH28</strain>
    </source>
</reference>
<dbReference type="Proteomes" id="UP000007993">
    <property type="component" value="Unassembled WGS sequence"/>
</dbReference>
<dbReference type="AlphaFoldDB" id="K5D058"/>
<dbReference type="PATRIC" id="fig|993517.3.peg.5334"/>
<evidence type="ECO:0000313" key="2">
    <source>
        <dbReference type="Proteomes" id="UP000007993"/>
    </source>
</evidence>
<proteinExistence type="predicted"/>
<comment type="caution">
    <text evidence="1">The sequence shown here is derived from an EMBL/GenBank/DDBJ whole genome shotgun (WGS) entry which is preliminary data.</text>
</comment>
<organism evidence="1 2">
    <name type="scientific">Rhodopirellula baltica SH28</name>
    <dbReference type="NCBI Taxonomy" id="993517"/>
    <lineage>
        <taxon>Bacteria</taxon>
        <taxon>Pseudomonadati</taxon>
        <taxon>Planctomycetota</taxon>
        <taxon>Planctomycetia</taxon>
        <taxon>Pirellulales</taxon>
        <taxon>Pirellulaceae</taxon>
        <taxon>Rhodopirellula</taxon>
    </lineage>
</organism>